<proteinExistence type="predicted"/>
<sequence length="138" mass="15061">MIFGTDNNRFVFEFTELHSSPFQSAPLRLTGKTAGTVWRLLSVLSLSCLVQSPAPLRGREQQLRGGRIRTLPICAVRTSSHPSGGPGTTASGPAVHREAHQASASDSRHRLSSSCSKVRLTAEQEKQANQNQQIVWLL</sequence>
<dbReference type="EMBL" id="KN120802">
    <property type="protein sequence ID" value="KFO37543.1"/>
    <property type="molecule type" value="Genomic_DNA"/>
</dbReference>
<protein>
    <submittedName>
        <fullName evidence="2">Uncharacterized protein</fullName>
    </submittedName>
</protein>
<keyword evidence="3" id="KW-1185">Reference proteome</keyword>
<feature type="region of interest" description="Disordered" evidence="1">
    <location>
        <begin position="77"/>
        <end position="115"/>
    </location>
</feature>
<organism evidence="2 3">
    <name type="scientific">Fukomys damarensis</name>
    <name type="common">Damaraland mole rat</name>
    <name type="synonym">Cryptomys damarensis</name>
    <dbReference type="NCBI Taxonomy" id="885580"/>
    <lineage>
        <taxon>Eukaryota</taxon>
        <taxon>Metazoa</taxon>
        <taxon>Chordata</taxon>
        <taxon>Craniata</taxon>
        <taxon>Vertebrata</taxon>
        <taxon>Euteleostomi</taxon>
        <taxon>Mammalia</taxon>
        <taxon>Eutheria</taxon>
        <taxon>Euarchontoglires</taxon>
        <taxon>Glires</taxon>
        <taxon>Rodentia</taxon>
        <taxon>Hystricomorpha</taxon>
        <taxon>Bathyergidae</taxon>
        <taxon>Fukomys</taxon>
    </lineage>
</organism>
<gene>
    <name evidence="2" type="ORF">H920_01028</name>
</gene>
<evidence type="ECO:0000313" key="2">
    <source>
        <dbReference type="EMBL" id="KFO37543.1"/>
    </source>
</evidence>
<dbReference type="Proteomes" id="UP000028990">
    <property type="component" value="Unassembled WGS sequence"/>
</dbReference>
<dbReference type="AlphaFoldDB" id="A0A091E496"/>
<name>A0A091E496_FUKDA</name>
<reference evidence="2 3" key="1">
    <citation type="submission" date="2013-11" db="EMBL/GenBank/DDBJ databases">
        <title>The Damaraland mole rat (Fukomys damarensis) genome and evolution of African mole rats.</title>
        <authorList>
            <person name="Gladyshev V.N."/>
            <person name="Fang X."/>
        </authorList>
    </citation>
    <scope>NUCLEOTIDE SEQUENCE [LARGE SCALE GENOMIC DNA]</scope>
    <source>
        <tissue evidence="2">Liver</tissue>
    </source>
</reference>
<evidence type="ECO:0000256" key="1">
    <source>
        <dbReference type="SAM" id="MobiDB-lite"/>
    </source>
</evidence>
<accession>A0A091E496</accession>
<evidence type="ECO:0000313" key="3">
    <source>
        <dbReference type="Proteomes" id="UP000028990"/>
    </source>
</evidence>
<feature type="compositionally biased region" description="Low complexity" evidence="1">
    <location>
        <begin position="78"/>
        <end position="94"/>
    </location>
</feature>